<dbReference type="Proteomes" id="UP000008495">
    <property type="component" value="Unassembled WGS sequence"/>
</dbReference>
<dbReference type="InterPro" id="IPR005182">
    <property type="entry name" value="YdbS-like_PH"/>
</dbReference>
<dbReference type="OrthoDB" id="3730669at2"/>
<keyword evidence="2" id="KW-1133">Transmembrane helix</keyword>
<name>K6VV59_9MICO</name>
<keyword evidence="2" id="KW-0812">Transmembrane</keyword>
<dbReference type="eggNOG" id="COG3402">
    <property type="taxonomic scope" value="Bacteria"/>
</dbReference>
<dbReference type="PANTHER" id="PTHR34473">
    <property type="entry name" value="UPF0699 TRANSMEMBRANE PROTEIN YDBS"/>
    <property type="match status" value="1"/>
</dbReference>
<feature type="region of interest" description="Disordered" evidence="1">
    <location>
        <begin position="1"/>
        <end position="22"/>
    </location>
</feature>
<dbReference type="STRING" id="100225.SAMN05421595_2533"/>
<feature type="transmembrane region" description="Helical" evidence="2">
    <location>
        <begin position="32"/>
        <end position="55"/>
    </location>
</feature>
<proteinExistence type="predicted"/>
<reference evidence="4 5" key="1">
    <citation type="submission" date="2012-08" db="EMBL/GenBank/DDBJ databases">
        <title>Whole genome shotgun sequence of Austwickia chelonae NBRC 105200.</title>
        <authorList>
            <person name="Yoshida I."/>
            <person name="Hosoyama A."/>
            <person name="Tsuchikane K."/>
            <person name="Katsumata H."/>
            <person name="Ando Y."/>
            <person name="Ohji S."/>
            <person name="Hamada M."/>
            <person name="Tamura T."/>
            <person name="Yamazoe A."/>
            <person name="Yamazaki S."/>
            <person name="Fujita N."/>
        </authorList>
    </citation>
    <scope>NUCLEOTIDE SEQUENCE [LARGE SCALE GENOMIC DNA]</scope>
    <source>
        <strain evidence="4 5">NBRC 105200</strain>
    </source>
</reference>
<organism evidence="4 5">
    <name type="scientific">Austwickia chelonae NBRC 105200</name>
    <dbReference type="NCBI Taxonomy" id="1184607"/>
    <lineage>
        <taxon>Bacteria</taxon>
        <taxon>Bacillati</taxon>
        <taxon>Actinomycetota</taxon>
        <taxon>Actinomycetes</taxon>
        <taxon>Micrococcales</taxon>
        <taxon>Dermatophilaceae</taxon>
        <taxon>Austwickia</taxon>
    </lineage>
</organism>
<dbReference type="Pfam" id="PF03703">
    <property type="entry name" value="bPH_2"/>
    <property type="match status" value="1"/>
</dbReference>
<keyword evidence="2" id="KW-0472">Membrane</keyword>
<feature type="transmembrane region" description="Helical" evidence="2">
    <location>
        <begin position="61"/>
        <end position="79"/>
    </location>
</feature>
<protein>
    <recommendedName>
        <fullName evidence="3">YdbS-like PH domain-containing protein</fullName>
    </recommendedName>
</protein>
<keyword evidence="5" id="KW-1185">Reference proteome</keyword>
<gene>
    <name evidence="4" type="ORF">AUCHE_21_00510</name>
</gene>
<evidence type="ECO:0000313" key="5">
    <source>
        <dbReference type="Proteomes" id="UP000008495"/>
    </source>
</evidence>
<comment type="caution">
    <text evidence="4">The sequence shown here is derived from an EMBL/GenBank/DDBJ whole genome shotgun (WGS) entry which is preliminary data.</text>
</comment>
<evidence type="ECO:0000256" key="1">
    <source>
        <dbReference type="SAM" id="MobiDB-lite"/>
    </source>
</evidence>
<dbReference type="EMBL" id="BAGZ01000021">
    <property type="protein sequence ID" value="GAB79225.1"/>
    <property type="molecule type" value="Genomic_DNA"/>
</dbReference>
<dbReference type="AlphaFoldDB" id="K6VV59"/>
<dbReference type="PANTHER" id="PTHR34473:SF3">
    <property type="entry name" value="TRANSMEMBRANE PROTEIN-RELATED"/>
    <property type="match status" value="1"/>
</dbReference>
<sequence length="175" mass="19772">MGSEQTIVADPLPADSELRPPRHRAHSRARHMWRVSAILSWLMLVVPWAVAVWLFENVRWWTLPALIAVVVCAVAHAAVMPEWRYRVHRWEADDIAVYTRSGWLTQTSRVAPITRIQTVDSKYGMVHRLFGLGSFTVTTASLTGSLEIDGLERQVVEELVERMTVVTSQDPGDAT</sequence>
<accession>K6VV59</accession>
<evidence type="ECO:0000256" key="2">
    <source>
        <dbReference type="SAM" id="Phobius"/>
    </source>
</evidence>
<evidence type="ECO:0000259" key="3">
    <source>
        <dbReference type="Pfam" id="PF03703"/>
    </source>
</evidence>
<dbReference type="RefSeq" id="WP_006503982.1">
    <property type="nucleotide sequence ID" value="NZ_BAGZ01000021.1"/>
</dbReference>
<feature type="domain" description="YdbS-like PH" evidence="3">
    <location>
        <begin position="85"/>
        <end position="161"/>
    </location>
</feature>
<evidence type="ECO:0000313" key="4">
    <source>
        <dbReference type="EMBL" id="GAB79225.1"/>
    </source>
</evidence>